<dbReference type="InterPro" id="IPR000253">
    <property type="entry name" value="FHA_dom"/>
</dbReference>
<dbReference type="PROSITE" id="PS50006">
    <property type="entry name" value="FHA_DOMAIN"/>
    <property type="match status" value="1"/>
</dbReference>
<feature type="domain" description="FHA" evidence="2">
    <location>
        <begin position="42"/>
        <end position="82"/>
    </location>
</feature>
<comment type="caution">
    <text evidence="3">The sequence shown here is derived from an EMBL/GenBank/DDBJ whole genome shotgun (WGS) entry which is preliminary data.</text>
</comment>
<keyword evidence="4" id="KW-1185">Reference proteome</keyword>
<dbReference type="CDD" id="cd00060">
    <property type="entry name" value="FHA"/>
    <property type="match status" value="1"/>
</dbReference>
<evidence type="ECO:0000259" key="2">
    <source>
        <dbReference type="PROSITE" id="PS50006"/>
    </source>
</evidence>
<reference evidence="3 4" key="1">
    <citation type="submission" date="2019-02" db="EMBL/GenBank/DDBJ databases">
        <title>Genomic Encyclopedia of Type Strains, Phase IV (KMG-IV): sequencing the most valuable type-strain genomes for metagenomic binning, comparative biology and taxonomic classification.</title>
        <authorList>
            <person name="Goeker M."/>
        </authorList>
    </citation>
    <scope>NUCLEOTIDE SEQUENCE [LARGE SCALE GENOMIC DNA]</scope>
    <source>
        <strain evidence="3 4">DSM 101727</strain>
    </source>
</reference>
<dbReference type="AlphaFoldDB" id="A0A4Q7L3L0"/>
<dbReference type="Gene3D" id="2.60.200.20">
    <property type="match status" value="1"/>
</dbReference>
<dbReference type="SUPFAM" id="SSF49879">
    <property type="entry name" value="SMAD/FHA domain"/>
    <property type="match status" value="1"/>
</dbReference>
<accession>A0A4Q7L3L0</accession>
<name>A0A4Q7L3L0_9PSEU</name>
<protein>
    <recommendedName>
        <fullName evidence="2">FHA domain-containing protein</fullName>
    </recommendedName>
</protein>
<evidence type="ECO:0000256" key="1">
    <source>
        <dbReference type="ARBA" id="ARBA00022553"/>
    </source>
</evidence>
<dbReference type="Proteomes" id="UP000294257">
    <property type="component" value="Unassembled WGS sequence"/>
</dbReference>
<evidence type="ECO:0000313" key="3">
    <source>
        <dbReference type="EMBL" id="RZS44179.1"/>
    </source>
</evidence>
<evidence type="ECO:0000313" key="4">
    <source>
        <dbReference type="Proteomes" id="UP000294257"/>
    </source>
</evidence>
<keyword evidence="1" id="KW-0597">Phosphoprotein</keyword>
<dbReference type="RefSeq" id="WP_242613062.1">
    <property type="nucleotide sequence ID" value="NZ_SGWQ01000001.1"/>
</dbReference>
<gene>
    <name evidence="3" type="ORF">EV193_10154</name>
</gene>
<sequence length="260" mass="28904">MTRLARGHSSLALGVPPSAPRTMYALALSGGIAAPPSEARTVRFGRNKPQVDVCIGEDDRKVSRQQGVLTHRSGRWWLRNTGLLPLRLPGSLWLSSDHDEVPLAEGYTPVFVHGSRDREHLLELYVAGSDESGRPVPWHAAMTEPPRTHRLSGDERMALVVMGQRYLYHEAYPQPLSRRAVADQLNELTRSEVWTARKVEHLIAGVRMRLSDKGVHGLLREEVGEPVGNTLNDNLFKELIRSTTLVPPDLALLDFDGPPV</sequence>
<dbReference type="EMBL" id="SGWQ01000001">
    <property type="protein sequence ID" value="RZS44179.1"/>
    <property type="molecule type" value="Genomic_DNA"/>
</dbReference>
<organism evidence="3 4">
    <name type="scientific">Herbihabitans rhizosphaerae</name>
    <dbReference type="NCBI Taxonomy" id="1872711"/>
    <lineage>
        <taxon>Bacteria</taxon>
        <taxon>Bacillati</taxon>
        <taxon>Actinomycetota</taxon>
        <taxon>Actinomycetes</taxon>
        <taxon>Pseudonocardiales</taxon>
        <taxon>Pseudonocardiaceae</taxon>
        <taxon>Herbihabitans</taxon>
    </lineage>
</organism>
<proteinExistence type="predicted"/>
<dbReference type="InterPro" id="IPR008984">
    <property type="entry name" value="SMAD_FHA_dom_sf"/>
</dbReference>